<evidence type="ECO:0000256" key="1">
    <source>
        <dbReference type="SAM" id="Phobius"/>
    </source>
</evidence>
<dbReference type="AlphaFoldDB" id="A0AAV4W709"/>
<sequence length="109" mass="12625">MDPMRIFPNIHLITKRGRNRANAVSCALPTPRKIVGVDTFLSILQRQHKTCRFFLGPNACFLALSGIILHYWILLFFVPTHDSFRGLQRPKVSQVKIRFRLIIFQGFSN</sequence>
<evidence type="ECO:0000313" key="3">
    <source>
        <dbReference type="Proteomes" id="UP001054837"/>
    </source>
</evidence>
<evidence type="ECO:0008006" key="4">
    <source>
        <dbReference type="Google" id="ProtNLM"/>
    </source>
</evidence>
<name>A0AAV4W709_9ARAC</name>
<dbReference type="Proteomes" id="UP001054837">
    <property type="component" value="Unassembled WGS sequence"/>
</dbReference>
<keyword evidence="1" id="KW-0812">Transmembrane</keyword>
<keyword evidence="1" id="KW-0472">Membrane</keyword>
<feature type="transmembrane region" description="Helical" evidence="1">
    <location>
        <begin position="53"/>
        <end position="78"/>
    </location>
</feature>
<gene>
    <name evidence="2" type="ORF">CDAR_192551</name>
</gene>
<keyword evidence="1" id="KW-1133">Transmembrane helix</keyword>
<keyword evidence="3" id="KW-1185">Reference proteome</keyword>
<protein>
    <recommendedName>
        <fullName evidence="4">Transmembrane protein</fullName>
    </recommendedName>
</protein>
<evidence type="ECO:0000313" key="2">
    <source>
        <dbReference type="EMBL" id="GIY78452.1"/>
    </source>
</evidence>
<reference evidence="2 3" key="1">
    <citation type="submission" date="2021-06" db="EMBL/GenBank/DDBJ databases">
        <title>Caerostris darwini draft genome.</title>
        <authorList>
            <person name="Kono N."/>
            <person name="Arakawa K."/>
        </authorList>
    </citation>
    <scope>NUCLEOTIDE SEQUENCE [LARGE SCALE GENOMIC DNA]</scope>
</reference>
<organism evidence="2 3">
    <name type="scientific">Caerostris darwini</name>
    <dbReference type="NCBI Taxonomy" id="1538125"/>
    <lineage>
        <taxon>Eukaryota</taxon>
        <taxon>Metazoa</taxon>
        <taxon>Ecdysozoa</taxon>
        <taxon>Arthropoda</taxon>
        <taxon>Chelicerata</taxon>
        <taxon>Arachnida</taxon>
        <taxon>Araneae</taxon>
        <taxon>Araneomorphae</taxon>
        <taxon>Entelegynae</taxon>
        <taxon>Araneoidea</taxon>
        <taxon>Araneidae</taxon>
        <taxon>Caerostris</taxon>
    </lineage>
</organism>
<accession>A0AAV4W709</accession>
<proteinExistence type="predicted"/>
<dbReference type="EMBL" id="BPLQ01014245">
    <property type="protein sequence ID" value="GIY78452.1"/>
    <property type="molecule type" value="Genomic_DNA"/>
</dbReference>
<comment type="caution">
    <text evidence="2">The sequence shown here is derived from an EMBL/GenBank/DDBJ whole genome shotgun (WGS) entry which is preliminary data.</text>
</comment>